<comment type="similarity">
    <text evidence="1">Belongs to the 'phage' integrase family.</text>
</comment>
<proteinExistence type="inferred from homology"/>
<dbReference type="EMBL" id="FOCM01000001">
    <property type="protein sequence ID" value="SEM81327.1"/>
    <property type="molecule type" value="Genomic_DNA"/>
</dbReference>
<keyword evidence="2" id="KW-0229">DNA integration</keyword>
<dbReference type="InterPro" id="IPR002104">
    <property type="entry name" value="Integrase_catalytic"/>
</dbReference>
<protein>
    <submittedName>
        <fullName evidence="7">Phage integrase family protein</fullName>
    </submittedName>
</protein>
<dbReference type="InterPro" id="IPR011010">
    <property type="entry name" value="DNA_brk_join_enz"/>
</dbReference>
<dbReference type="PANTHER" id="PTHR30349">
    <property type="entry name" value="PHAGE INTEGRASE-RELATED"/>
    <property type="match status" value="1"/>
</dbReference>
<dbReference type="RefSeq" id="WP_236736933.1">
    <property type="nucleotide sequence ID" value="NZ_FOCM01000001.1"/>
</dbReference>
<organism evidence="7 8">
    <name type="scientific">Palleronia pelagia</name>
    <dbReference type="NCBI Taxonomy" id="387096"/>
    <lineage>
        <taxon>Bacteria</taxon>
        <taxon>Pseudomonadati</taxon>
        <taxon>Pseudomonadota</taxon>
        <taxon>Alphaproteobacteria</taxon>
        <taxon>Rhodobacterales</taxon>
        <taxon>Roseobacteraceae</taxon>
        <taxon>Palleronia</taxon>
    </lineage>
</organism>
<evidence type="ECO:0000256" key="2">
    <source>
        <dbReference type="ARBA" id="ARBA00022908"/>
    </source>
</evidence>
<gene>
    <name evidence="7" type="ORF">SAMN04488011_101567</name>
</gene>
<evidence type="ECO:0000256" key="5">
    <source>
        <dbReference type="SAM" id="MobiDB-lite"/>
    </source>
</evidence>
<accession>A0A1H8BHF1</accession>
<keyword evidence="8" id="KW-1185">Reference proteome</keyword>
<sequence length="417" mass="47431">MSATIITFPGLHTATCLGTSAKNLVSDTRAADNNKPRPDSSSHAPTDRRRKKDGKSRSVEPNIQEIRGENGKLSYRVQIRKFVSGRSISFTKTFSKLSMARKWKKRKIAEIEIDGVEAVSRSGDTVADAITARLAKHKSLGRSAKQQLGWVKASGFGKKKLNGLSLDDLTDLADEMLGEERQPQTVAGYLTILVNTLHWASKRGFSVPIAAMKEAMEHMWEDEILARSEERDRRPTIDELNKILDAVVENKRQKIPLVKIIVFAIFSCRRLGEICRIRWEDLRIEKKQILVRDMKHPKKKKGNDVWCDLTDEALAIILSMPREGDLIFPFKTTSVGTAWRRHRDRLGINDLRFHDLRHEGITRLFEMGKPAAFVANHSGHKNGGCLFRYEHVEQEGDRFLDWPWTLRAADQADPDKM</sequence>
<dbReference type="Proteomes" id="UP000199372">
    <property type="component" value="Unassembled WGS sequence"/>
</dbReference>
<keyword evidence="4" id="KW-0233">DNA recombination</keyword>
<dbReference type="PROSITE" id="PS51898">
    <property type="entry name" value="TYR_RECOMBINASE"/>
    <property type="match status" value="1"/>
</dbReference>
<reference evidence="8" key="1">
    <citation type="submission" date="2016-10" db="EMBL/GenBank/DDBJ databases">
        <authorList>
            <person name="Varghese N."/>
            <person name="Submissions S."/>
        </authorList>
    </citation>
    <scope>NUCLEOTIDE SEQUENCE [LARGE SCALE GENOMIC DNA]</scope>
    <source>
        <strain evidence="8">DSM 26893</strain>
    </source>
</reference>
<evidence type="ECO:0000256" key="1">
    <source>
        <dbReference type="ARBA" id="ARBA00008857"/>
    </source>
</evidence>
<dbReference type="InterPro" id="IPR050090">
    <property type="entry name" value="Tyrosine_recombinase_XerCD"/>
</dbReference>
<feature type="compositionally biased region" description="Basic and acidic residues" evidence="5">
    <location>
        <begin position="29"/>
        <end position="40"/>
    </location>
</feature>
<dbReference type="AlphaFoldDB" id="A0A1H8BHF1"/>
<dbReference type="CDD" id="cd00796">
    <property type="entry name" value="INT_Rci_Hp1_C"/>
    <property type="match status" value="1"/>
</dbReference>
<dbReference type="PANTHER" id="PTHR30349:SF41">
    <property type="entry name" value="INTEGRASE_RECOMBINASE PROTEIN MJ0367-RELATED"/>
    <property type="match status" value="1"/>
</dbReference>
<dbReference type="SUPFAM" id="SSF56349">
    <property type="entry name" value="DNA breaking-rejoining enzymes"/>
    <property type="match status" value="1"/>
</dbReference>
<name>A0A1H8BHF1_9RHOB</name>
<feature type="region of interest" description="Disordered" evidence="5">
    <location>
        <begin position="27"/>
        <end position="67"/>
    </location>
</feature>
<evidence type="ECO:0000259" key="6">
    <source>
        <dbReference type="PROSITE" id="PS51898"/>
    </source>
</evidence>
<feature type="domain" description="Tyr recombinase" evidence="6">
    <location>
        <begin position="230"/>
        <end position="402"/>
    </location>
</feature>
<evidence type="ECO:0000256" key="4">
    <source>
        <dbReference type="ARBA" id="ARBA00023172"/>
    </source>
</evidence>
<evidence type="ECO:0000313" key="7">
    <source>
        <dbReference type="EMBL" id="SEM81327.1"/>
    </source>
</evidence>
<dbReference type="GO" id="GO:0006310">
    <property type="term" value="P:DNA recombination"/>
    <property type="evidence" value="ECO:0007669"/>
    <property type="project" value="UniProtKB-KW"/>
</dbReference>
<keyword evidence="3" id="KW-0238">DNA-binding</keyword>
<dbReference type="GO" id="GO:0015074">
    <property type="term" value="P:DNA integration"/>
    <property type="evidence" value="ECO:0007669"/>
    <property type="project" value="UniProtKB-KW"/>
</dbReference>
<evidence type="ECO:0000256" key="3">
    <source>
        <dbReference type="ARBA" id="ARBA00023125"/>
    </source>
</evidence>
<dbReference type="GO" id="GO:0003677">
    <property type="term" value="F:DNA binding"/>
    <property type="evidence" value="ECO:0007669"/>
    <property type="project" value="UniProtKB-KW"/>
</dbReference>
<dbReference type="InterPro" id="IPR013762">
    <property type="entry name" value="Integrase-like_cat_sf"/>
</dbReference>
<dbReference type="Pfam" id="PF00589">
    <property type="entry name" value="Phage_integrase"/>
    <property type="match status" value="1"/>
</dbReference>
<dbReference type="Gene3D" id="1.10.443.10">
    <property type="entry name" value="Intergrase catalytic core"/>
    <property type="match status" value="1"/>
</dbReference>
<evidence type="ECO:0000313" key="8">
    <source>
        <dbReference type="Proteomes" id="UP000199372"/>
    </source>
</evidence>